<organism evidence="1 2">
    <name type="scientific">Roseomonas marmotae</name>
    <dbReference type="NCBI Taxonomy" id="2768161"/>
    <lineage>
        <taxon>Bacteria</taxon>
        <taxon>Pseudomonadati</taxon>
        <taxon>Pseudomonadota</taxon>
        <taxon>Alphaproteobacteria</taxon>
        <taxon>Acetobacterales</taxon>
        <taxon>Roseomonadaceae</taxon>
        <taxon>Roseomonas</taxon>
    </lineage>
</organism>
<evidence type="ECO:0008006" key="3">
    <source>
        <dbReference type="Google" id="ProtNLM"/>
    </source>
</evidence>
<proteinExistence type="predicted"/>
<reference evidence="1 2" key="1">
    <citation type="submission" date="2020-09" db="EMBL/GenBank/DDBJ databases">
        <title>Roseomonas.</title>
        <authorList>
            <person name="Zhu W."/>
        </authorList>
    </citation>
    <scope>NUCLEOTIDE SEQUENCE [LARGE SCALE GENOMIC DNA]</scope>
    <source>
        <strain evidence="1 2">1311</strain>
    </source>
</reference>
<comment type="caution">
    <text evidence="1">The sequence shown here is derived from an EMBL/GenBank/DDBJ whole genome shotgun (WGS) entry which is preliminary data.</text>
</comment>
<evidence type="ECO:0000313" key="2">
    <source>
        <dbReference type="Proteomes" id="UP001518990"/>
    </source>
</evidence>
<accession>A0ABS3KI16</accession>
<gene>
    <name evidence="1" type="ORF">IAI60_20980</name>
</gene>
<protein>
    <recommendedName>
        <fullName evidence="3">Helix-turn-helix domain-containing protein</fullName>
    </recommendedName>
</protein>
<evidence type="ECO:0000313" key="1">
    <source>
        <dbReference type="EMBL" id="MBO1077085.1"/>
    </source>
</evidence>
<dbReference type="Proteomes" id="UP001518990">
    <property type="component" value="Unassembled WGS sequence"/>
</dbReference>
<keyword evidence="2" id="KW-1185">Reference proteome</keyword>
<dbReference type="EMBL" id="JACTNF010000041">
    <property type="protein sequence ID" value="MBO1077085.1"/>
    <property type="molecule type" value="Genomic_DNA"/>
</dbReference>
<dbReference type="RefSeq" id="WP_207450881.1">
    <property type="nucleotide sequence ID" value="NZ_CP061098.1"/>
</dbReference>
<name>A0ABS3KI16_9PROT</name>
<sequence>MPASPRPARAGSVRVAAWQRQRLGDADRRRIMEAARRLERRSHQPGLHGGCLKRTGILVLWTLLYRGPSRHGVCDPSLAQLAAWAGCARSTVQLALQRIEAVGIMGHVRRGITVAGRWCQWTSAYLFASPAQWALSDTEARSAEVSSVKKKAQEGRWGGEGSVLTEAERQALAAKWGLLAPTEATYGAW</sequence>